<dbReference type="Pfam" id="PF00172">
    <property type="entry name" value="Zn_clus"/>
    <property type="match status" value="2"/>
</dbReference>
<dbReference type="Proteomes" id="UP000663888">
    <property type="component" value="Unassembled WGS sequence"/>
</dbReference>
<keyword evidence="2" id="KW-0862">Zinc</keyword>
<keyword evidence="6" id="KW-0539">Nucleus</keyword>
<dbReference type="InterPro" id="IPR001138">
    <property type="entry name" value="Zn2Cys6_DnaBD"/>
</dbReference>
<accession>A0A8H2XPZ2</accession>
<feature type="compositionally biased region" description="Polar residues" evidence="7">
    <location>
        <begin position="46"/>
        <end position="69"/>
    </location>
</feature>
<evidence type="ECO:0000259" key="8">
    <source>
        <dbReference type="PROSITE" id="PS50048"/>
    </source>
</evidence>
<evidence type="ECO:0000313" key="9">
    <source>
        <dbReference type="EMBL" id="CAE6428537.1"/>
    </source>
</evidence>
<feature type="domain" description="Zn(2)-C6 fungal-type" evidence="8">
    <location>
        <begin position="527"/>
        <end position="557"/>
    </location>
</feature>
<proteinExistence type="predicted"/>
<feature type="region of interest" description="Disordered" evidence="7">
    <location>
        <begin position="560"/>
        <end position="589"/>
    </location>
</feature>
<dbReference type="AlphaFoldDB" id="A0A8H2XPZ2"/>
<sequence length="700" mass="77552">MKHTPGPLPSSCLTCRQRRKKCDKNRPACDRCLVGGFRCLGYDHIPTSSGPKQPRASTSKQATTSSLRAPSTRDPKNRLGSPSYHNYRNISDGTTDSGTSEGDLSPKQPSSSMRTTPVLSYRSVTSMPSPISLQSSQMVTQSDYLSSSSIPPDCSLSCLAVAPRTAFGPPRPPVEETSPAELQQLPNESWAQPLFSLINTSGGSYNPSFVFNLPPTISPNPLLSGQIIEFILSQYEPLLEMVFFRPTREHLNFARDKLVVRLQESSLTHWSMYIGARIFQALMKDGKKADLRFLMSCVRRMDEHVCLESARDGTLAGSLHALSGGLELVFLDFMTANTRAAHRLFRKLTPTFIRAAQTLPSYAPTQKIRLAEAFTSPHYEIGRFVFMDAVSSLVFGVPPLIDYDTTIPFVRSEMNCNDYQGCIHPTEWIHGSPLELTSLIVKISLWRAKNQNVRCAPDEVWKPLEAEAWAWAPRVSSPVSMNEPSQMMARMAVQEGWRHAGLIYLYMYLAMPRAKKHKSTPGPRGESCLTCRVRRKKCDKGRPFCQRCVSSKGRFICRGYGDESEPEVEERPKEKEKTRAAPGKTIPVPPMRVGVEFGDAVPDSHARSAYFGTPISASELNDYLTPSMDFIVDPDSPESSALTAGGFVDYSADVGWTPVTPEYDNAIALPPFATIPRGGNMRSIVSQSSFDPLLPQCKVL</sequence>
<dbReference type="GO" id="GO:0000981">
    <property type="term" value="F:DNA-binding transcription factor activity, RNA polymerase II-specific"/>
    <property type="evidence" value="ECO:0007669"/>
    <property type="project" value="InterPro"/>
</dbReference>
<dbReference type="GO" id="GO:0003677">
    <property type="term" value="F:DNA binding"/>
    <property type="evidence" value="ECO:0007669"/>
    <property type="project" value="UniProtKB-KW"/>
</dbReference>
<evidence type="ECO:0000313" key="10">
    <source>
        <dbReference type="Proteomes" id="UP000663888"/>
    </source>
</evidence>
<keyword evidence="1" id="KW-0479">Metal-binding</keyword>
<evidence type="ECO:0000256" key="5">
    <source>
        <dbReference type="ARBA" id="ARBA00023163"/>
    </source>
</evidence>
<dbReference type="CDD" id="cd00067">
    <property type="entry name" value="GAL4"/>
    <property type="match status" value="2"/>
</dbReference>
<dbReference type="PANTHER" id="PTHR36206">
    <property type="entry name" value="ASPERCRYPTIN BIOSYNTHESIS CLUSTER-SPECIFIC TRANSCRIPTION REGULATOR ATNN-RELATED"/>
    <property type="match status" value="1"/>
</dbReference>
<organism evidence="9 10">
    <name type="scientific">Rhizoctonia solani</name>
    <dbReference type="NCBI Taxonomy" id="456999"/>
    <lineage>
        <taxon>Eukaryota</taxon>
        <taxon>Fungi</taxon>
        <taxon>Dikarya</taxon>
        <taxon>Basidiomycota</taxon>
        <taxon>Agaricomycotina</taxon>
        <taxon>Agaricomycetes</taxon>
        <taxon>Cantharellales</taxon>
        <taxon>Ceratobasidiaceae</taxon>
        <taxon>Rhizoctonia</taxon>
    </lineage>
</organism>
<dbReference type="Gene3D" id="4.10.240.10">
    <property type="entry name" value="Zn(2)-C6 fungal-type DNA-binding domain"/>
    <property type="match status" value="2"/>
</dbReference>
<dbReference type="InterPro" id="IPR036864">
    <property type="entry name" value="Zn2-C6_fun-type_DNA-bd_sf"/>
</dbReference>
<evidence type="ECO:0000256" key="7">
    <source>
        <dbReference type="SAM" id="MobiDB-lite"/>
    </source>
</evidence>
<evidence type="ECO:0000256" key="4">
    <source>
        <dbReference type="ARBA" id="ARBA00023125"/>
    </source>
</evidence>
<dbReference type="SUPFAM" id="SSF57701">
    <property type="entry name" value="Zn2/Cys6 DNA-binding domain"/>
    <property type="match status" value="2"/>
</dbReference>
<dbReference type="PROSITE" id="PS50048">
    <property type="entry name" value="ZN2_CY6_FUNGAL_2"/>
    <property type="match status" value="2"/>
</dbReference>
<feature type="domain" description="Zn(2)-C6 fungal-type" evidence="8">
    <location>
        <begin position="11"/>
        <end position="39"/>
    </location>
</feature>
<dbReference type="InterPro" id="IPR052360">
    <property type="entry name" value="Transcr_Regulatory_Proteins"/>
</dbReference>
<dbReference type="PROSITE" id="PS00463">
    <property type="entry name" value="ZN2_CY6_FUNGAL_1"/>
    <property type="match status" value="2"/>
</dbReference>
<evidence type="ECO:0000256" key="2">
    <source>
        <dbReference type="ARBA" id="ARBA00022833"/>
    </source>
</evidence>
<feature type="compositionally biased region" description="Basic and acidic residues" evidence="7">
    <location>
        <begin position="569"/>
        <end position="579"/>
    </location>
</feature>
<dbReference type="GO" id="GO:0008270">
    <property type="term" value="F:zinc ion binding"/>
    <property type="evidence" value="ECO:0007669"/>
    <property type="project" value="InterPro"/>
</dbReference>
<feature type="compositionally biased region" description="Polar residues" evidence="7">
    <location>
        <begin position="83"/>
        <end position="116"/>
    </location>
</feature>
<keyword evidence="5" id="KW-0804">Transcription</keyword>
<keyword evidence="4" id="KW-0238">DNA-binding</keyword>
<feature type="region of interest" description="Disordered" evidence="7">
    <location>
        <begin position="45"/>
        <end position="116"/>
    </location>
</feature>
<dbReference type="SMART" id="SM00066">
    <property type="entry name" value="GAL4"/>
    <property type="match status" value="2"/>
</dbReference>
<keyword evidence="3" id="KW-0805">Transcription regulation</keyword>
<evidence type="ECO:0000256" key="6">
    <source>
        <dbReference type="ARBA" id="ARBA00023242"/>
    </source>
</evidence>
<evidence type="ECO:0000256" key="1">
    <source>
        <dbReference type="ARBA" id="ARBA00022723"/>
    </source>
</evidence>
<evidence type="ECO:0000256" key="3">
    <source>
        <dbReference type="ARBA" id="ARBA00023015"/>
    </source>
</evidence>
<reference evidence="9" key="1">
    <citation type="submission" date="2021-01" db="EMBL/GenBank/DDBJ databases">
        <authorList>
            <person name="Kaushik A."/>
        </authorList>
    </citation>
    <scope>NUCLEOTIDE SEQUENCE</scope>
    <source>
        <strain evidence="9">AG4-R118</strain>
    </source>
</reference>
<comment type="caution">
    <text evidence="9">The sequence shown here is derived from an EMBL/GenBank/DDBJ whole genome shotgun (WGS) entry which is preliminary data.</text>
</comment>
<dbReference type="PANTHER" id="PTHR36206:SF13">
    <property type="entry name" value="TRANSCRIPTIONAL REGULATORY PROTEIN MOC3"/>
    <property type="match status" value="1"/>
</dbReference>
<protein>
    <recommendedName>
        <fullName evidence="8">Zn(2)-C6 fungal-type domain-containing protein</fullName>
    </recommendedName>
</protein>
<name>A0A8H2XPZ2_9AGAM</name>
<dbReference type="EMBL" id="CAJMWX010000770">
    <property type="protein sequence ID" value="CAE6428537.1"/>
    <property type="molecule type" value="Genomic_DNA"/>
</dbReference>
<gene>
    <name evidence="9" type="ORF">RDB_LOCUS31883</name>
</gene>